<dbReference type="InterPro" id="IPR043129">
    <property type="entry name" value="ATPase_NBD"/>
</dbReference>
<dbReference type="EC" id="2.3.1.234" evidence="2"/>
<dbReference type="GO" id="GO:0061711">
    <property type="term" value="F:tRNA N(6)-L-threonylcarbamoyladenine synthase activity"/>
    <property type="evidence" value="ECO:0007669"/>
    <property type="project" value="UniProtKB-EC"/>
</dbReference>
<reference evidence="2" key="1">
    <citation type="submission" date="2022-01" db="EMBL/GenBank/DDBJ databases">
        <authorList>
            <person name="Wang Y."/>
        </authorList>
    </citation>
    <scope>NUCLEOTIDE SEQUENCE</scope>
    <source>
        <strain evidence="2">WB101</strain>
    </source>
</reference>
<name>A0ABS9KIT3_9BACT</name>
<dbReference type="NCBIfam" id="TIGR03725">
    <property type="entry name" value="T6A_YeaZ"/>
    <property type="match status" value="1"/>
</dbReference>
<proteinExistence type="predicted"/>
<dbReference type="Pfam" id="PF00814">
    <property type="entry name" value="TsaD"/>
    <property type="match status" value="1"/>
</dbReference>
<dbReference type="Proteomes" id="UP001165366">
    <property type="component" value="Unassembled WGS sequence"/>
</dbReference>
<dbReference type="SUPFAM" id="SSF53067">
    <property type="entry name" value="Actin-like ATPase domain"/>
    <property type="match status" value="1"/>
</dbReference>
<reference evidence="2" key="2">
    <citation type="submission" date="2024-05" db="EMBL/GenBank/DDBJ databases">
        <title>Rhodohalobacter halophilus gen. nov., sp. nov., a moderately halophilic member of the family Balneolaceae.</title>
        <authorList>
            <person name="Xia J."/>
        </authorList>
    </citation>
    <scope>NUCLEOTIDE SEQUENCE</scope>
    <source>
        <strain evidence="2">WB101</strain>
    </source>
</reference>
<organism evidence="2 3">
    <name type="scientific">Rhodohalobacter sulfatireducens</name>
    <dbReference type="NCBI Taxonomy" id="2911366"/>
    <lineage>
        <taxon>Bacteria</taxon>
        <taxon>Pseudomonadati</taxon>
        <taxon>Balneolota</taxon>
        <taxon>Balneolia</taxon>
        <taxon>Balneolales</taxon>
        <taxon>Balneolaceae</taxon>
        <taxon>Rhodohalobacter</taxon>
    </lineage>
</organism>
<evidence type="ECO:0000313" key="3">
    <source>
        <dbReference type="Proteomes" id="UP001165366"/>
    </source>
</evidence>
<evidence type="ECO:0000313" key="2">
    <source>
        <dbReference type="EMBL" id="MCG2590707.1"/>
    </source>
</evidence>
<keyword evidence="3" id="KW-1185">Reference proteome</keyword>
<dbReference type="Gene3D" id="3.30.420.40">
    <property type="match status" value="2"/>
</dbReference>
<evidence type="ECO:0000259" key="1">
    <source>
        <dbReference type="Pfam" id="PF00814"/>
    </source>
</evidence>
<feature type="domain" description="Gcp-like" evidence="1">
    <location>
        <begin position="34"/>
        <end position="134"/>
    </location>
</feature>
<keyword evidence="2" id="KW-0808">Transferase</keyword>
<dbReference type="RefSeq" id="WP_237856163.1">
    <property type="nucleotide sequence ID" value="NZ_JAKLWS010000040.1"/>
</dbReference>
<dbReference type="InterPro" id="IPR000905">
    <property type="entry name" value="Gcp-like_dom"/>
</dbReference>
<gene>
    <name evidence="2" type="primary">tsaB</name>
    <name evidence="2" type="ORF">L6773_19190</name>
</gene>
<dbReference type="InterPro" id="IPR022496">
    <property type="entry name" value="T6A_TsaB"/>
</dbReference>
<dbReference type="EMBL" id="JAKLWS010000040">
    <property type="protein sequence ID" value="MCG2590707.1"/>
    <property type="molecule type" value="Genomic_DNA"/>
</dbReference>
<sequence>MILAIETSTPVCSVALGKGRRSVIEKRMEGRSVHSERTFEFIKELLDRHSLKVADLDAVLFSNGPGSYTGLRIGASAIKGLLFQQDVPLYTLPTLLSFAIPFLADNPPAIHAVIDARRQHLYHQKVKKSLDNEIEISKANVVEIEKLERQIKKGDVIVGTGWERLEIENRGEMTWHGTEAISAKNLVLGWNHPELKKHFSQADVESFEPEYLTLSQVNDTDV</sequence>
<accession>A0ABS9KIT3</accession>
<comment type="caution">
    <text evidence="2">The sequence shown here is derived from an EMBL/GenBank/DDBJ whole genome shotgun (WGS) entry which is preliminary data.</text>
</comment>
<dbReference type="CDD" id="cd24032">
    <property type="entry name" value="ASKHA_NBD_TsaB"/>
    <property type="match status" value="1"/>
</dbReference>
<keyword evidence="2" id="KW-0012">Acyltransferase</keyword>
<protein>
    <submittedName>
        <fullName evidence="2">tRNA (Adenosine(37)-N6)-threonylcarbamoyltransferase complex dimerization subunit type 1 TsaB</fullName>
        <ecNumber evidence="2">2.3.1.234</ecNumber>
    </submittedName>
</protein>